<reference evidence="1 2" key="1">
    <citation type="submission" date="2021-06" db="EMBL/GenBank/DDBJ databases">
        <title>Clostridia strains as spoilage organisms.</title>
        <authorList>
            <person name="Wambui J."/>
            <person name="Stephan R."/>
            <person name="Stevens M.J.A."/>
        </authorList>
    </citation>
    <scope>NUCLEOTIDE SEQUENCE [LARGE SCALE GENOMIC DNA]</scope>
    <source>
        <strain evidence="1 2">DSM 14204</strain>
    </source>
</reference>
<gene>
    <name evidence="1" type="ORF">KPL37_02020</name>
</gene>
<dbReference type="EMBL" id="JAHLDV010000003">
    <property type="protein sequence ID" value="MBU3158548.1"/>
    <property type="molecule type" value="Genomic_DNA"/>
</dbReference>
<evidence type="ECO:0000313" key="2">
    <source>
        <dbReference type="Proteomes" id="UP000776252"/>
    </source>
</evidence>
<organism evidence="1 2">
    <name type="scientific">Clostridium frigoris</name>
    <dbReference type="NCBI Taxonomy" id="205327"/>
    <lineage>
        <taxon>Bacteria</taxon>
        <taxon>Bacillati</taxon>
        <taxon>Bacillota</taxon>
        <taxon>Clostridia</taxon>
        <taxon>Eubacteriales</taxon>
        <taxon>Clostridiaceae</taxon>
        <taxon>Clostridium</taxon>
    </lineage>
</organism>
<sequence>MTKQEISNDIKCNKSLAQKNKKWCQLKKKQQIYVSDKLRNQYIDSVLEKKRKPNKNEKEFIIACAYLEIVEHQIYITVNDIRKYFQTRIPKYDISIEKL</sequence>
<evidence type="ECO:0000313" key="1">
    <source>
        <dbReference type="EMBL" id="MBU3158548.1"/>
    </source>
</evidence>
<name>A0ABS6BRS0_9CLOT</name>
<proteinExistence type="predicted"/>
<accession>A0ABS6BRS0</accession>
<keyword evidence="2" id="KW-1185">Reference proteome</keyword>
<comment type="caution">
    <text evidence="1">The sequence shown here is derived from an EMBL/GenBank/DDBJ whole genome shotgun (WGS) entry which is preliminary data.</text>
</comment>
<protein>
    <submittedName>
        <fullName evidence="1">Uncharacterized protein</fullName>
    </submittedName>
</protein>
<dbReference type="RefSeq" id="WP_216145638.1">
    <property type="nucleotide sequence ID" value="NZ_JAHLDV010000003.1"/>
</dbReference>
<dbReference type="Proteomes" id="UP000776252">
    <property type="component" value="Unassembled WGS sequence"/>
</dbReference>